<evidence type="ECO:0000313" key="1">
    <source>
        <dbReference type="EMBL" id="AUN29203.1"/>
    </source>
</evidence>
<keyword evidence="2" id="KW-1185">Reference proteome</keyword>
<name>A0A2K9N7S4_9PROT</name>
<protein>
    <submittedName>
        <fullName evidence="1">Uncharacterized protein</fullName>
    </submittedName>
</protein>
<dbReference type="KEGG" id="ncb:C0V82_02270"/>
<evidence type="ECO:0000313" key="2">
    <source>
        <dbReference type="Proteomes" id="UP000234752"/>
    </source>
</evidence>
<sequence>MEEFQEIVRSLQMKGQRAEILDINNSAFGVYFLPVFHNIVNLHESKLADRIARARRENRLSCCLFTTSDFQSTRCASYLLAAMCQKPPTNLMSPFFVKNDETDALFSQLIEIISICFITKIIGLSFDVRGKGNFDKTTAYENLQKFVVERAWRRELNANEHLKLNSLIGELAAKI</sequence>
<reference evidence="1 2" key="1">
    <citation type="submission" date="2017-12" db="EMBL/GenBank/DDBJ databases">
        <title>Genomes of bacteria within cyanobacterial aggregates.</title>
        <authorList>
            <person name="Cai H."/>
        </authorList>
    </citation>
    <scope>NUCLEOTIDE SEQUENCE [LARGE SCALE GENOMIC DNA]</scope>
    <source>
        <strain evidence="1 2">TH16</strain>
    </source>
</reference>
<dbReference type="AlphaFoldDB" id="A0A2K9N7S4"/>
<organism evidence="1 2">
    <name type="scientific">Niveispirillum cyanobacteriorum</name>
    <dbReference type="NCBI Taxonomy" id="1612173"/>
    <lineage>
        <taxon>Bacteria</taxon>
        <taxon>Pseudomonadati</taxon>
        <taxon>Pseudomonadota</taxon>
        <taxon>Alphaproteobacteria</taxon>
        <taxon>Rhodospirillales</taxon>
        <taxon>Azospirillaceae</taxon>
        <taxon>Niveispirillum</taxon>
    </lineage>
</organism>
<accession>A0A2K9N7S4</accession>
<gene>
    <name evidence="1" type="ORF">C0V82_02270</name>
</gene>
<proteinExistence type="predicted"/>
<dbReference type="EMBL" id="CP025611">
    <property type="protein sequence ID" value="AUN29203.1"/>
    <property type="molecule type" value="Genomic_DNA"/>
</dbReference>
<dbReference type="Proteomes" id="UP000234752">
    <property type="component" value="Chromosome eg_1"/>
</dbReference>